<feature type="transmembrane region" description="Helical" evidence="1">
    <location>
        <begin position="252"/>
        <end position="274"/>
    </location>
</feature>
<dbReference type="AlphaFoldDB" id="A0A923T8G1"/>
<organism evidence="2 3">
    <name type="scientific">Neolewinella lacunae</name>
    <dbReference type="NCBI Taxonomy" id="1517758"/>
    <lineage>
        <taxon>Bacteria</taxon>
        <taxon>Pseudomonadati</taxon>
        <taxon>Bacteroidota</taxon>
        <taxon>Saprospiria</taxon>
        <taxon>Saprospirales</taxon>
        <taxon>Lewinellaceae</taxon>
        <taxon>Neolewinella</taxon>
    </lineage>
</organism>
<reference evidence="2" key="1">
    <citation type="submission" date="2020-08" db="EMBL/GenBank/DDBJ databases">
        <title>Lewinella bacteria from marine environments.</title>
        <authorList>
            <person name="Zhong Y."/>
        </authorList>
    </citation>
    <scope>NUCLEOTIDE SEQUENCE</scope>
    <source>
        <strain evidence="2">KCTC 42187</strain>
    </source>
</reference>
<evidence type="ECO:0000256" key="1">
    <source>
        <dbReference type="SAM" id="Phobius"/>
    </source>
</evidence>
<feature type="transmembrane region" description="Helical" evidence="1">
    <location>
        <begin position="84"/>
        <end position="103"/>
    </location>
</feature>
<keyword evidence="1" id="KW-0812">Transmembrane</keyword>
<evidence type="ECO:0000313" key="2">
    <source>
        <dbReference type="EMBL" id="MBC6994539.1"/>
    </source>
</evidence>
<feature type="transmembrane region" description="Helical" evidence="1">
    <location>
        <begin position="190"/>
        <end position="210"/>
    </location>
</feature>
<dbReference type="Proteomes" id="UP000650081">
    <property type="component" value="Unassembled WGS sequence"/>
</dbReference>
<evidence type="ECO:0008006" key="4">
    <source>
        <dbReference type="Google" id="ProtNLM"/>
    </source>
</evidence>
<evidence type="ECO:0000313" key="3">
    <source>
        <dbReference type="Proteomes" id="UP000650081"/>
    </source>
</evidence>
<sequence>MDQTYRNLAYALLLLAGLALWLINWWAGRPLFIDEANLVRNLYDRSFGELFTPLDHAQYAPPLYLVLAKACGELFGYGERSLRLPALLGGVLGIVGLVLGSRTLRLGDWTLLVLALLFVNPTVLRYVGEVKPYALDLGIAALLLAGGLRYPRPHWLWVVAGAVAVWWSLPAAFVLAAVGGTRLFAKEGRLGWLLVSGLWLLSFVVLYLVLLRPSVNDVQLANYHEQYFFPLPGTAGFDWLRALWLLVELPKLAFGFTAWSIGVGTALALAGLALRPTAAALLFWPVLLVLAASTQGQYSLITRLLLFTLPGWWWLAAISSQRVFAEQKIPSLARYGLLLGWLIVLGGSNVSRHYTSPLSFSDARWLVTTFDPGYRPLLHYSSEPAFDYYRRIHPVSGAPQSTTPTVQDLQDQPPTGKYVLLYDVLTNGNIRARMEHDQVLGAQRRCKVRTEAMANAARIYLDCP</sequence>
<keyword evidence="1" id="KW-0472">Membrane</keyword>
<gene>
    <name evidence="2" type="ORF">H9S92_10205</name>
</gene>
<comment type="caution">
    <text evidence="2">The sequence shown here is derived from an EMBL/GenBank/DDBJ whole genome shotgun (WGS) entry which is preliminary data.</text>
</comment>
<feature type="transmembrane region" description="Helical" evidence="1">
    <location>
        <begin position="281"/>
        <end position="298"/>
    </location>
</feature>
<name>A0A923T8G1_9BACT</name>
<proteinExistence type="predicted"/>
<accession>A0A923T8G1</accession>
<keyword evidence="3" id="KW-1185">Reference proteome</keyword>
<dbReference type="RefSeq" id="WP_187466610.1">
    <property type="nucleotide sequence ID" value="NZ_JACSIT010000100.1"/>
</dbReference>
<feature type="transmembrane region" description="Helical" evidence="1">
    <location>
        <begin position="7"/>
        <end position="27"/>
    </location>
</feature>
<feature type="transmembrane region" description="Helical" evidence="1">
    <location>
        <begin position="109"/>
        <end position="126"/>
    </location>
</feature>
<dbReference type="EMBL" id="JACSIT010000100">
    <property type="protein sequence ID" value="MBC6994539.1"/>
    <property type="molecule type" value="Genomic_DNA"/>
</dbReference>
<protein>
    <recommendedName>
        <fullName evidence="4">Glycosyltransferase RgtA/B/C/D-like domain-containing protein</fullName>
    </recommendedName>
</protein>
<feature type="transmembrane region" description="Helical" evidence="1">
    <location>
        <begin position="156"/>
        <end position="178"/>
    </location>
</feature>
<keyword evidence="1" id="KW-1133">Transmembrane helix</keyword>